<reference evidence="1" key="1">
    <citation type="submission" date="2020-05" db="EMBL/GenBank/DDBJ databases">
        <authorList>
            <person name="Chiriac C."/>
            <person name="Salcher M."/>
            <person name="Ghai R."/>
            <person name="Kavagutti S V."/>
        </authorList>
    </citation>
    <scope>NUCLEOTIDE SEQUENCE</scope>
</reference>
<organism evidence="1">
    <name type="scientific">freshwater metagenome</name>
    <dbReference type="NCBI Taxonomy" id="449393"/>
    <lineage>
        <taxon>unclassified sequences</taxon>
        <taxon>metagenomes</taxon>
        <taxon>ecological metagenomes</taxon>
    </lineage>
</organism>
<sequence length="76" mass="7625">MISSAPERTNISIISSACSPVSGCETKSASISTPSFFAYSGSSACSASINAAMPPSFWAFAIACNATVVLPDDSGP</sequence>
<gene>
    <name evidence="1" type="ORF">UFOPK2592_00551</name>
</gene>
<protein>
    <submittedName>
        <fullName evidence="1">Unannotated protein</fullName>
    </submittedName>
</protein>
<name>A0A6J6PET6_9ZZZZ</name>
<accession>A0A6J6PET6</accession>
<proteinExistence type="predicted"/>
<dbReference type="AlphaFoldDB" id="A0A6J6PET6"/>
<dbReference type="EMBL" id="CAEZXU010000030">
    <property type="protein sequence ID" value="CAB4697239.1"/>
    <property type="molecule type" value="Genomic_DNA"/>
</dbReference>
<evidence type="ECO:0000313" key="1">
    <source>
        <dbReference type="EMBL" id="CAB4697239.1"/>
    </source>
</evidence>